<dbReference type="EC" id="2.1.1.107" evidence="2"/>
<dbReference type="PANTHER" id="PTHR45790">
    <property type="entry name" value="SIROHEME SYNTHASE-RELATED"/>
    <property type="match status" value="1"/>
</dbReference>
<dbReference type="PANTHER" id="PTHR45790:SF3">
    <property type="entry name" value="S-ADENOSYL-L-METHIONINE-DEPENDENT UROPORPHYRINOGEN III METHYLTRANSFERASE, CHLOROPLASTIC"/>
    <property type="match status" value="1"/>
</dbReference>
<organism evidence="10 11">
    <name type="scientific">Tenacibaculum finnmarkense genomovar ulcerans</name>
    <dbReference type="NCBI Taxonomy" id="2781388"/>
    <lineage>
        <taxon>Bacteria</taxon>
        <taxon>Pseudomonadati</taxon>
        <taxon>Bacteroidota</taxon>
        <taxon>Flavobacteriia</taxon>
        <taxon>Flavobacteriales</taxon>
        <taxon>Flavobacteriaceae</taxon>
        <taxon>Tenacibaculum</taxon>
        <taxon>Tenacibaculum finnmarkense</taxon>
    </lineage>
</organism>
<accession>A0A2I2LFV9</accession>
<dbReference type="NCBIfam" id="TIGR01469">
    <property type="entry name" value="cobA_cysG_Cterm"/>
    <property type="match status" value="1"/>
</dbReference>
<dbReference type="FunFam" id="3.40.1010.10:FF:000001">
    <property type="entry name" value="Siroheme synthase"/>
    <property type="match status" value="1"/>
</dbReference>
<name>A0A2I2LFV9_9FLAO</name>
<evidence type="ECO:0000259" key="9">
    <source>
        <dbReference type="Pfam" id="PF00590"/>
    </source>
</evidence>
<dbReference type="SUPFAM" id="SSF53790">
    <property type="entry name" value="Tetrapyrrole methylase"/>
    <property type="match status" value="1"/>
</dbReference>
<comment type="similarity">
    <text evidence="1 8">Belongs to the precorrin methyltransferase family.</text>
</comment>
<sequence>MNKQHISIVGLGWLGLPLALKLQKSGYSVNGTTSSLEKLKTLGKYSFHTCRIKLEANTIIGDWESFITDTNTLIINFPPKRIDTIETIHPKQIAQIIQRTPKTTKVIFVSSTSVYQNNNSLINETEKCVPEKASGHALIKAEELLQQHFGDNLTILRLAGLIGAKRHPGRFLANKKQLKNPNVPVNLIHQKDVIGLIETILEQNCFGEIINGCADIHPKRKEFYENAAIKLNMPAPIFETATASEERFKIIDNSKSKSLLNFTYQFANPEWIFTREHLPEISIVGAGPGNKNLLTLKAFEAIENAEIILHDNLISDEILNINTQAERIYVGRKFGDKEDQETRQDNINLLMKKYCEQGDKVVRIKSGDPYIYGRAAEEVRFLKKHELPFCVVPGISAALAAASTANIPITERRQSNAVLICTAHTADYSTAQLKGIAEMLKAGNTLALYMGLKSLDKIIPKLIAVCGNSEIPINAVSNVSRENEMLLSSTLGDIENDIKKQPLPMPVVFLIGVKPIN</sequence>
<feature type="domain" description="Tetrapyrrole methylase" evidence="9">
    <location>
        <begin position="281"/>
        <end position="494"/>
    </location>
</feature>
<dbReference type="GO" id="GO:0004851">
    <property type="term" value="F:uroporphyrin-III C-methyltransferase activity"/>
    <property type="evidence" value="ECO:0007669"/>
    <property type="project" value="UniProtKB-EC"/>
</dbReference>
<evidence type="ECO:0000256" key="2">
    <source>
        <dbReference type="ARBA" id="ARBA00012162"/>
    </source>
</evidence>
<keyword evidence="6" id="KW-0627">Porphyrin biosynthesis</keyword>
<gene>
    <name evidence="10" type="ORF">TNO010_120257</name>
</gene>
<dbReference type="InterPro" id="IPR003043">
    <property type="entry name" value="Uropor_MeTrfase_CS"/>
</dbReference>
<dbReference type="RefSeq" id="WP_172504911.1">
    <property type="nucleotide sequence ID" value="NZ_OENE01000004.1"/>
</dbReference>
<dbReference type="Pfam" id="PF00590">
    <property type="entry name" value="TP_methylase"/>
    <property type="match status" value="1"/>
</dbReference>
<dbReference type="PROSITE" id="PS00839">
    <property type="entry name" value="SUMT_1"/>
    <property type="match status" value="1"/>
</dbReference>
<keyword evidence="5" id="KW-0949">S-adenosyl-L-methionine</keyword>
<dbReference type="PROSITE" id="PS00840">
    <property type="entry name" value="SUMT_2"/>
    <property type="match status" value="1"/>
</dbReference>
<dbReference type="NCBIfam" id="NF004790">
    <property type="entry name" value="PRK06136.1"/>
    <property type="match status" value="1"/>
</dbReference>
<keyword evidence="3 8" id="KW-0489">Methyltransferase</keyword>
<evidence type="ECO:0000313" key="10">
    <source>
        <dbReference type="EMBL" id="SOS58451.1"/>
    </source>
</evidence>
<dbReference type="InterPro" id="IPR014777">
    <property type="entry name" value="4pyrrole_Mease_sub1"/>
</dbReference>
<evidence type="ECO:0000256" key="5">
    <source>
        <dbReference type="ARBA" id="ARBA00022691"/>
    </source>
</evidence>
<dbReference type="CDD" id="cd11642">
    <property type="entry name" value="SUMT"/>
    <property type="match status" value="1"/>
</dbReference>
<keyword evidence="4 8" id="KW-0808">Transferase</keyword>
<dbReference type="SUPFAM" id="SSF51735">
    <property type="entry name" value="NAD(P)-binding Rossmann-fold domains"/>
    <property type="match status" value="1"/>
</dbReference>
<dbReference type="Proteomes" id="UP000490060">
    <property type="component" value="Unassembled WGS sequence"/>
</dbReference>
<dbReference type="Gene3D" id="3.30.950.10">
    <property type="entry name" value="Methyltransferase, Cobalt-precorrin-4 Transmethylase, Domain 2"/>
    <property type="match status" value="1"/>
</dbReference>
<dbReference type="AlphaFoldDB" id="A0A2I2LFV9"/>
<comment type="pathway">
    <text evidence="7">Porphyrin-containing compound metabolism; siroheme biosynthesis; precorrin-2 from uroporphyrinogen III: step 1/1.</text>
</comment>
<dbReference type="InterPro" id="IPR000878">
    <property type="entry name" value="4pyrrol_Mease"/>
</dbReference>
<dbReference type="EMBL" id="OENE01000004">
    <property type="protein sequence ID" value="SOS58451.1"/>
    <property type="molecule type" value="Genomic_DNA"/>
</dbReference>
<dbReference type="InterPro" id="IPR035996">
    <property type="entry name" value="4pyrrol_Methylase_sf"/>
</dbReference>
<dbReference type="Gene3D" id="3.40.50.720">
    <property type="entry name" value="NAD(P)-binding Rossmann-like Domain"/>
    <property type="match status" value="1"/>
</dbReference>
<evidence type="ECO:0000256" key="8">
    <source>
        <dbReference type="RuleBase" id="RU003960"/>
    </source>
</evidence>
<evidence type="ECO:0000256" key="4">
    <source>
        <dbReference type="ARBA" id="ARBA00022679"/>
    </source>
</evidence>
<evidence type="ECO:0000313" key="11">
    <source>
        <dbReference type="Proteomes" id="UP000490060"/>
    </source>
</evidence>
<dbReference type="InterPro" id="IPR036291">
    <property type="entry name" value="NAD(P)-bd_dom_sf"/>
</dbReference>
<reference evidence="10 11" key="1">
    <citation type="submission" date="2017-11" db="EMBL/GenBank/DDBJ databases">
        <authorList>
            <person name="Duchaud E."/>
        </authorList>
    </citation>
    <scope>NUCLEOTIDE SEQUENCE [LARGE SCALE GENOMIC DNA]</scope>
    <source>
        <strain evidence="10 11">TNO010</strain>
    </source>
</reference>
<proteinExistence type="inferred from homology"/>
<dbReference type="InterPro" id="IPR006366">
    <property type="entry name" value="CobA/CysG_C"/>
</dbReference>
<evidence type="ECO:0000256" key="7">
    <source>
        <dbReference type="ARBA" id="ARBA00025705"/>
    </source>
</evidence>
<protein>
    <recommendedName>
        <fullName evidence="2">uroporphyrinogen-III C-methyltransferase</fullName>
        <ecNumber evidence="2">2.1.1.107</ecNumber>
    </recommendedName>
</protein>
<evidence type="ECO:0000256" key="6">
    <source>
        <dbReference type="ARBA" id="ARBA00023244"/>
    </source>
</evidence>
<dbReference type="InterPro" id="IPR014776">
    <property type="entry name" value="4pyrrole_Mease_sub2"/>
</dbReference>
<evidence type="ECO:0000256" key="3">
    <source>
        <dbReference type="ARBA" id="ARBA00022603"/>
    </source>
</evidence>
<dbReference type="GO" id="GO:0032259">
    <property type="term" value="P:methylation"/>
    <property type="evidence" value="ECO:0007669"/>
    <property type="project" value="UniProtKB-KW"/>
</dbReference>
<dbReference type="GO" id="GO:0019354">
    <property type="term" value="P:siroheme biosynthetic process"/>
    <property type="evidence" value="ECO:0007669"/>
    <property type="project" value="InterPro"/>
</dbReference>
<dbReference type="Gene3D" id="3.40.1010.10">
    <property type="entry name" value="Cobalt-precorrin-4 Transmethylase, Domain 1"/>
    <property type="match status" value="1"/>
</dbReference>
<evidence type="ECO:0000256" key="1">
    <source>
        <dbReference type="ARBA" id="ARBA00005879"/>
    </source>
</evidence>
<dbReference type="InterPro" id="IPR050161">
    <property type="entry name" value="Siro_Cobalamin_biosynth"/>
</dbReference>